<feature type="binding site" evidence="17 18">
    <location>
        <position position="501"/>
    </location>
    <ligand>
        <name>ATP</name>
        <dbReference type="ChEBI" id="CHEBI:30616"/>
    </ligand>
</feature>
<dbReference type="GO" id="GO:0043066">
    <property type="term" value="P:negative regulation of apoptotic process"/>
    <property type="evidence" value="ECO:0007669"/>
    <property type="project" value="TreeGrafter"/>
</dbReference>
<evidence type="ECO:0000313" key="23">
    <source>
        <dbReference type="Ensembl" id="ENSCCRP00015069313.1"/>
    </source>
</evidence>
<name>A0A8C1WMU9_CYPCA</name>
<dbReference type="Pfam" id="PF13927">
    <property type="entry name" value="Ig_3"/>
    <property type="match status" value="1"/>
</dbReference>
<dbReference type="SUPFAM" id="SSF56112">
    <property type="entry name" value="Protein kinase-like (PK-like)"/>
    <property type="match status" value="1"/>
</dbReference>
<dbReference type="Pfam" id="PF00041">
    <property type="entry name" value="fn3"/>
    <property type="match status" value="1"/>
</dbReference>
<evidence type="ECO:0000259" key="20">
    <source>
        <dbReference type="PROSITE" id="PS50011"/>
    </source>
</evidence>
<feature type="domain" description="Ig-like" evidence="21">
    <location>
        <begin position="113"/>
        <end position="198"/>
    </location>
</feature>
<proteinExistence type="inferred from homology"/>
<dbReference type="InterPro" id="IPR017441">
    <property type="entry name" value="Protein_kinase_ATP_BS"/>
</dbReference>
<dbReference type="GO" id="GO:0051897">
    <property type="term" value="P:positive regulation of phosphatidylinositol 3-kinase/protein kinase B signal transduction"/>
    <property type="evidence" value="ECO:0007669"/>
    <property type="project" value="TreeGrafter"/>
</dbReference>
<evidence type="ECO:0000256" key="2">
    <source>
        <dbReference type="ARBA" id="ARBA00006692"/>
    </source>
</evidence>
<dbReference type="SMART" id="SM00060">
    <property type="entry name" value="FN3"/>
    <property type="match status" value="1"/>
</dbReference>
<keyword evidence="9 17" id="KW-0067">ATP-binding</keyword>
<dbReference type="Pfam" id="PF07714">
    <property type="entry name" value="PK_Tyr_Ser-Thr"/>
    <property type="match status" value="1"/>
</dbReference>
<evidence type="ECO:0000256" key="18">
    <source>
        <dbReference type="PROSITE-ProRule" id="PRU10141"/>
    </source>
</evidence>
<feature type="domain" description="Fibronectin type-III" evidence="22">
    <location>
        <begin position="203"/>
        <end position="298"/>
    </location>
</feature>
<dbReference type="InterPro" id="IPR036116">
    <property type="entry name" value="FN3_sf"/>
</dbReference>
<dbReference type="InterPro" id="IPR003599">
    <property type="entry name" value="Ig_sub"/>
</dbReference>
<evidence type="ECO:0000256" key="8">
    <source>
        <dbReference type="ARBA" id="ARBA00022741"/>
    </source>
</evidence>
<evidence type="ECO:0000256" key="7">
    <source>
        <dbReference type="ARBA" id="ARBA00022737"/>
    </source>
</evidence>
<feature type="domain" description="Ig-like" evidence="21">
    <location>
        <begin position="9"/>
        <end position="102"/>
    </location>
</feature>
<dbReference type="GO" id="GO:0007169">
    <property type="term" value="P:cell surface receptor protein tyrosine kinase signaling pathway"/>
    <property type="evidence" value="ECO:0007669"/>
    <property type="project" value="TreeGrafter"/>
</dbReference>
<comment type="similarity">
    <text evidence="2">Belongs to the protein kinase superfamily. CAMK Ser/Thr protein kinase family.</text>
</comment>
<accession>A0A8C1WMU9</accession>
<dbReference type="InterPro" id="IPR007110">
    <property type="entry name" value="Ig-like_dom"/>
</dbReference>
<reference evidence="23" key="1">
    <citation type="submission" date="2025-08" db="UniProtKB">
        <authorList>
            <consortium name="Ensembl"/>
        </authorList>
    </citation>
    <scope>IDENTIFICATION</scope>
</reference>
<dbReference type="GO" id="GO:0007399">
    <property type="term" value="P:nervous system development"/>
    <property type="evidence" value="ECO:0007669"/>
    <property type="project" value="TreeGrafter"/>
</dbReference>
<dbReference type="GO" id="GO:0006909">
    <property type="term" value="P:phagocytosis"/>
    <property type="evidence" value="ECO:0007669"/>
    <property type="project" value="TreeGrafter"/>
</dbReference>
<dbReference type="InterPro" id="IPR003598">
    <property type="entry name" value="Ig_sub2"/>
</dbReference>
<evidence type="ECO:0000256" key="1">
    <source>
        <dbReference type="ARBA" id="ARBA00004251"/>
    </source>
</evidence>
<dbReference type="SMART" id="SM00408">
    <property type="entry name" value="IGc2"/>
    <property type="match status" value="2"/>
</dbReference>
<dbReference type="AlphaFoldDB" id="A0A8C1WMU9"/>
<dbReference type="EC" id="2.7.10.1" evidence="3"/>
<evidence type="ECO:0000256" key="19">
    <source>
        <dbReference type="SAM" id="Phobius"/>
    </source>
</evidence>
<keyword evidence="8 17" id="KW-0547">Nucleotide-binding</keyword>
<keyword evidence="6 19" id="KW-0812">Transmembrane</keyword>
<dbReference type="PANTHER" id="PTHR24416">
    <property type="entry name" value="TYROSINE-PROTEIN KINASE RECEPTOR"/>
    <property type="match status" value="1"/>
</dbReference>
<evidence type="ECO:0000256" key="9">
    <source>
        <dbReference type="ARBA" id="ARBA00022840"/>
    </source>
</evidence>
<keyword evidence="11 19" id="KW-0472">Membrane</keyword>
<dbReference type="SUPFAM" id="SSF49265">
    <property type="entry name" value="Fibronectin type III"/>
    <property type="match status" value="1"/>
</dbReference>
<evidence type="ECO:0000256" key="6">
    <source>
        <dbReference type="ARBA" id="ARBA00022692"/>
    </source>
</evidence>
<evidence type="ECO:0000256" key="16">
    <source>
        <dbReference type="ARBA" id="ARBA00023319"/>
    </source>
</evidence>
<feature type="transmembrane region" description="Helical" evidence="19">
    <location>
        <begin position="352"/>
        <end position="370"/>
    </location>
</feature>
<evidence type="ECO:0000256" key="14">
    <source>
        <dbReference type="ARBA" id="ARBA00023170"/>
    </source>
</evidence>
<dbReference type="InterPro" id="IPR011009">
    <property type="entry name" value="Kinase-like_dom_sf"/>
</dbReference>
<keyword evidence="16" id="KW-0393">Immunoglobulin domain</keyword>
<evidence type="ECO:0000256" key="13">
    <source>
        <dbReference type="ARBA" id="ARBA00023157"/>
    </source>
</evidence>
<evidence type="ECO:0000256" key="5">
    <source>
        <dbReference type="ARBA" id="ARBA00022553"/>
    </source>
</evidence>
<dbReference type="PROSITE" id="PS50011">
    <property type="entry name" value="PROTEIN_KINASE_DOM"/>
    <property type="match status" value="1"/>
</dbReference>
<dbReference type="Gene3D" id="3.30.200.20">
    <property type="entry name" value="Phosphorylase Kinase, domain 1"/>
    <property type="match status" value="1"/>
</dbReference>
<dbReference type="InterPro" id="IPR050122">
    <property type="entry name" value="RTK"/>
</dbReference>
<dbReference type="SUPFAM" id="SSF48726">
    <property type="entry name" value="Immunoglobulin"/>
    <property type="match status" value="2"/>
</dbReference>
<comment type="subcellular location">
    <subcellularLocation>
        <location evidence="1">Cell membrane</location>
        <topology evidence="1">Single-pass type I membrane protein</topology>
    </subcellularLocation>
</comment>
<evidence type="ECO:0000256" key="3">
    <source>
        <dbReference type="ARBA" id="ARBA00011902"/>
    </source>
</evidence>
<feature type="domain" description="Protein kinase" evidence="20">
    <location>
        <begin position="470"/>
        <end position="622"/>
    </location>
</feature>
<evidence type="ECO:0000256" key="10">
    <source>
        <dbReference type="ARBA" id="ARBA00022989"/>
    </source>
</evidence>
<keyword evidence="5" id="KW-0597">Phosphoprotein</keyword>
<dbReference type="InterPro" id="IPR013783">
    <property type="entry name" value="Ig-like_fold"/>
</dbReference>
<feature type="binding site" evidence="17">
    <location>
        <begin position="477"/>
        <end position="484"/>
    </location>
    <ligand>
        <name>ATP</name>
        <dbReference type="ChEBI" id="CHEBI:30616"/>
    </ligand>
</feature>
<dbReference type="GO" id="GO:0001779">
    <property type="term" value="P:natural killer cell differentiation"/>
    <property type="evidence" value="ECO:0007669"/>
    <property type="project" value="TreeGrafter"/>
</dbReference>
<dbReference type="Proteomes" id="UP000694700">
    <property type="component" value="Unplaced"/>
</dbReference>
<evidence type="ECO:0000259" key="22">
    <source>
        <dbReference type="PROSITE" id="PS50853"/>
    </source>
</evidence>
<evidence type="ECO:0000256" key="17">
    <source>
        <dbReference type="PIRSR" id="PIRSR000615-2"/>
    </source>
</evidence>
<evidence type="ECO:0000256" key="4">
    <source>
        <dbReference type="ARBA" id="ARBA00022475"/>
    </source>
</evidence>
<dbReference type="InterPro" id="IPR036179">
    <property type="entry name" value="Ig-like_dom_sf"/>
</dbReference>
<keyword evidence="12" id="KW-0418">Kinase</keyword>
<dbReference type="InterPro" id="IPR000719">
    <property type="entry name" value="Prot_kinase_dom"/>
</dbReference>
<evidence type="ECO:0000256" key="11">
    <source>
        <dbReference type="ARBA" id="ARBA00023136"/>
    </source>
</evidence>
<dbReference type="GO" id="GO:0030168">
    <property type="term" value="P:platelet activation"/>
    <property type="evidence" value="ECO:0007669"/>
    <property type="project" value="TreeGrafter"/>
</dbReference>
<dbReference type="PROSITE" id="PS50835">
    <property type="entry name" value="IG_LIKE"/>
    <property type="match status" value="2"/>
</dbReference>
<dbReference type="GO" id="GO:0005886">
    <property type="term" value="C:plasma membrane"/>
    <property type="evidence" value="ECO:0007669"/>
    <property type="project" value="UniProtKB-SubCell"/>
</dbReference>
<sequence length="622" mass="69380">MIFLHCVGLHFMESPKNVTSSLGKPVAVQCVLRADGEGQGPLDVLWLKEGQQLEFADTNQMQLPEDENGWLVISELKIEEVQLSDMGSYQCAVSSGEEEILSMEGYIELEGLPHFSVEPQDLSVVANEELSLRCVAHGPPDPVRVIWLQDGAPLNNLKDPISLSPSTLNISGLNKTSSFSCEAHNRKGVASSGTGVVTVLPSQPHDIKAEEITNSSIRLSWHMGFGGIYPISHCIVQVKASGEDSDEFISSQTVSAPVTSRLISRLEAFSRYDLRLACRSSEGFSNWTVWMSVSTSEGVPESAPDNVTAVVNGTEVLLRWSEPPGKMNGQLLGYMMEYSAPNMEQVTTHTHIHTHILAAIFVFVSGFPFLNLWKNYPPAFSWHWWYVVMAIAAAVALAVLLAVYVTRLRRKETRFGEAFEPMMESGELVVRYRARRTYSRRTAEATLNSLGISDELKQKLQDVMVDRHKLTLGKTLGEGEFGSVMEGSLTQEDSVLKVAVKTMKIAICTRTEMEDFLREAACMKEFDHQNVMRLLGKCVHSFSLPNKNKHQHDYIFRVKEYSVRNIYLIEQLDLRVCLQTVESEGYPSPVVILPYMKHGDLHSYLLYSRLGDAPVVSETLGL</sequence>
<evidence type="ECO:0000313" key="24">
    <source>
        <dbReference type="Proteomes" id="UP000694700"/>
    </source>
</evidence>
<evidence type="ECO:0000256" key="15">
    <source>
        <dbReference type="ARBA" id="ARBA00023180"/>
    </source>
</evidence>
<feature type="transmembrane region" description="Helical" evidence="19">
    <location>
        <begin position="382"/>
        <end position="405"/>
    </location>
</feature>
<dbReference type="InterPro" id="IPR001245">
    <property type="entry name" value="Ser-Thr/Tyr_kinase_cat_dom"/>
</dbReference>
<keyword evidence="15" id="KW-0325">Glycoprotein</keyword>
<dbReference type="InterPro" id="IPR003961">
    <property type="entry name" value="FN3_dom"/>
</dbReference>
<dbReference type="Pfam" id="PF07679">
    <property type="entry name" value="I-set"/>
    <property type="match status" value="1"/>
</dbReference>
<evidence type="ECO:0000256" key="12">
    <source>
        <dbReference type="ARBA" id="ARBA00023137"/>
    </source>
</evidence>
<dbReference type="GO" id="GO:0043235">
    <property type="term" value="C:receptor complex"/>
    <property type="evidence" value="ECO:0007669"/>
    <property type="project" value="TreeGrafter"/>
</dbReference>
<dbReference type="PANTHER" id="PTHR24416:SF323">
    <property type="entry name" value="TYROSINE-PROTEIN KINASE RECEPTOR UFO"/>
    <property type="match status" value="1"/>
</dbReference>
<keyword evidence="7" id="KW-0677">Repeat</keyword>
<dbReference type="CDD" id="cd00063">
    <property type="entry name" value="FN3"/>
    <property type="match status" value="1"/>
</dbReference>
<keyword evidence="12" id="KW-0808">Transferase</keyword>
<keyword evidence="12" id="KW-0829">Tyrosine-protein kinase</keyword>
<keyword evidence="10 19" id="KW-1133">Transmembrane helix</keyword>
<dbReference type="Ensembl" id="ENSCCRT00015071550.1">
    <property type="protein sequence ID" value="ENSCCRP00015069313.1"/>
    <property type="gene ID" value="ENSCCRG00015027002.1"/>
</dbReference>
<dbReference type="GO" id="GO:0005524">
    <property type="term" value="F:ATP binding"/>
    <property type="evidence" value="ECO:0007669"/>
    <property type="project" value="UniProtKB-UniRule"/>
</dbReference>
<evidence type="ECO:0000259" key="21">
    <source>
        <dbReference type="PROSITE" id="PS50835"/>
    </source>
</evidence>
<dbReference type="PIRSF" id="PIRSF000615">
    <property type="entry name" value="TyrPK_CSF1-R"/>
    <property type="match status" value="1"/>
</dbReference>
<dbReference type="GO" id="GO:0004714">
    <property type="term" value="F:transmembrane receptor protein tyrosine kinase activity"/>
    <property type="evidence" value="ECO:0007669"/>
    <property type="project" value="UniProtKB-EC"/>
</dbReference>
<dbReference type="PROSITE" id="PS50853">
    <property type="entry name" value="FN3"/>
    <property type="match status" value="1"/>
</dbReference>
<dbReference type="InterPro" id="IPR013098">
    <property type="entry name" value="Ig_I-set"/>
</dbReference>
<keyword evidence="4" id="KW-1003">Cell membrane</keyword>
<protein>
    <recommendedName>
        <fullName evidence="3">receptor protein-tyrosine kinase</fullName>
        <ecNumber evidence="3">2.7.10.1</ecNumber>
    </recommendedName>
</protein>
<dbReference type="GO" id="GO:0016477">
    <property type="term" value="P:cell migration"/>
    <property type="evidence" value="ECO:0007669"/>
    <property type="project" value="TreeGrafter"/>
</dbReference>
<keyword evidence="13" id="KW-1015">Disulfide bond</keyword>
<dbReference type="FunFam" id="2.60.40.10:FF:000662">
    <property type="entry name" value="Tyrosine-protein kinase receptor UFO"/>
    <property type="match status" value="1"/>
</dbReference>
<dbReference type="SMART" id="SM00219">
    <property type="entry name" value="TyrKc"/>
    <property type="match status" value="1"/>
</dbReference>
<keyword evidence="14" id="KW-0675">Receptor</keyword>
<organism evidence="23 24">
    <name type="scientific">Cyprinus carpio</name>
    <name type="common">Common carp</name>
    <dbReference type="NCBI Taxonomy" id="7962"/>
    <lineage>
        <taxon>Eukaryota</taxon>
        <taxon>Metazoa</taxon>
        <taxon>Chordata</taxon>
        <taxon>Craniata</taxon>
        <taxon>Vertebrata</taxon>
        <taxon>Euteleostomi</taxon>
        <taxon>Actinopterygii</taxon>
        <taxon>Neopterygii</taxon>
        <taxon>Teleostei</taxon>
        <taxon>Ostariophysi</taxon>
        <taxon>Cypriniformes</taxon>
        <taxon>Cyprinidae</taxon>
        <taxon>Cyprininae</taxon>
        <taxon>Cyprinus</taxon>
    </lineage>
</organism>
<dbReference type="PROSITE" id="PS00107">
    <property type="entry name" value="PROTEIN_KINASE_ATP"/>
    <property type="match status" value="1"/>
</dbReference>
<dbReference type="FunFam" id="3.30.200.20:FF:000509">
    <property type="entry name" value="Tyrosine-protein kinase receptor UFO"/>
    <property type="match status" value="1"/>
</dbReference>
<dbReference type="SMART" id="SM00409">
    <property type="entry name" value="IG"/>
    <property type="match status" value="2"/>
</dbReference>
<dbReference type="Gene3D" id="2.60.40.10">
    <property type="entry name" value="Immunoglobulins"/>
    <property type="match status" value="4"/>
</dbReference>
<dbReference type="InterPro" id="IPR020635">
    <property type="entry name" value="Tyr_kinase_cat_dom"/>
</dbReference>